<sequence>MKNLAIMVLIIVLASILFQPFFEMVEIFAEKAQIDSAVESAAKSARLSGFKLTDIRNLEKKFNFDMDSEDENFISVFCEVFAATLKLEYEDLKDNDDNKVYFKSKNERYNDFVVEFQYDKENPDKCHIIVTTNYKFKRNYLKLFVGDNSFELVRERTMFARMEN</sequence>
<evidence type="ECO:0000313" key="1">
    <source>
        <dbReference type="EMBL" id="GAE86930.1"/>
    </source>
</evidence>
<dbReference type="OrthoDB" id="2086173at2"/>
<comment type="caution">
    <text evidence="1">The sequence shown here is derived from an EMBL/GenBank/DDBJ whole genome shotgun (WGS) entry which is preliminary data.</text>
</comment>
<organism evidence="1 2">
    <name type="scientific">Acetivibrio straminisolvens JCM 21531</name>
    <dbReference type="NCBI Taxonomy" id="1294263"/>
    <lineage>
        <taxon>Bacteria</taxon>
        <taxon>Bacillati</taxon>
        <taxon>Bacillota</taxon>
        <taxon>Clostridia</taxon>
        <taxon>Eubacteriales</taxon>
        <taxon>Oscillospiraceae</taxon>
        <taxon>Acetivibrio</taxon>
    </lineage>
</organism>
<dbReference type="STRING" id="1294263.JCM21531_263"/>
<dbReference type="EMBL" id="BAVR01000002">
    <property type="protein sequence ID" value="GAE86930.1"/>
    <property type="molecule type" value="Genomic_DNA"/>
</dbReference>
<name>W4V0D1_9FIRM</name>
<gene>
    <name evidence="1" type="ORF">JCM21531_263</name>
</gene>
<dbReference type="RefSeq" id="WP_038286715.1">
    <property type="nucleotide sequence ID" value="NZ_BAVR01000002.1"/>
</dbReference>
<dbReference type="AlphaFoldDB" id="W4V0D1"/>
<keyword evidence="2" id="KW-1185">Reference proteome</keyword>
<accession>W4V0D1</accession>
<reference evidence="1" key="1">
    <citation type="journal article" date="2014" name="Genome Announc.">
        <title>Draft Genome Sequence of Clostridium straminisolvens Strain JCM 21531T, Isolated from a Cellulose-Degrading Bacterial Community.</title>
        <authorList>
            <person name="Yuki M."/>
            <person name="Oshima K."/>
            <person name="Suda W."/>
            <person name="Sakamoto M."/>
            <person name="Kitamura K."/>
            <person name="Iida T."/>
            <person name="Hattori M."/>
            <person name="Ohkuma M."/>
        </authorList>
    </citation>
    <scope>NUCLEOTIDE SEQUENCE [LARGE SCALE GENOMIC DNA]</scope>
    <source>
        <strain evidence="1">JCM 21531</strain>
    </source>
</reference>
<evidence type="ECO:0000313" key="2">
    <source>
        <dbReference type="Proteomes" id="UP000019109"/>
    </source>
</evidence>
<dbReference type="Proteomes" id="UP000019109">
    <property type="component" value="Unassembled WGS sequence"/>
</dbReference>
<proteinExistence type="predicted"/>
<protein>
    <submittedName>
        <fullName evidence="1">Uncharacterized protein</fullName>
    </submittedName>
</protein>